<evidence type="ECO:0000259" key="8">
    <source>
        <dbReference type="Pfam" id="PF00892"/>
    </source>
</evidence>
<evidence type="ECO:0000256" key="4">
    <source>
        <dbReference type="ARBA" id="ARBA00022692"/>
    </source>
</evidence>
<name>A0A7W1X7K5_9BACL</name>
<comment type="subcellular location">
    <subcellularLocation>
        <location evidence="1">Cell membrane</location>
        <topology evidence="1">Multi-pass membrane protein</topology>
    </subcellularLocation>
</comment>
<feature type="transmembrane region" description="Helical" evidence="7">
    <location>
        <begin position="220"/>
        <end position="240"/>
    </location>
</feature>
<feature type="transmembrane region" description="Helical" evidence="7">
    <location>
        <begin position="35"/>
        <end position="55"/>
    </location>
</feature>
<evidence type="ECO:0000313" key="9">
    <source>
        <dbReference type="EMBL" id="MBA4541563.1"/>
    </source>
</evidence>
<feature type="transmembrane region" description="Helical" evidence="7">
    <location>
        <begin position="76"/>
        <end position="94"/>
    </location>
</feature>
<keyword evidence="3" id="KW-1003">Cell membrane</keyword>
<feature type="transmembrane region" description="Helical" evidence="7">
    <location>
        <begin position="131"/>
        <end position="150"/>
    </location>
</feature>
<dbReference type="SUPFAM" id="SSF103481">
    <property type="entry name" value="Multidrug resistance efflux transporter EmrE"/>
    <property type="match status" value="2"/>
</dbReference>
<keyword evidence="10" id="KW-1185">Reference proteome</keyword>
<evidence type="ECO:0000256" key="5">
    <source>
        <dbReference type="ARBA" id="ARBA00022989"/>
    </source>
</evidence>
<dbReference type="InterPro" id="IPR050638">
    <property type="entry name" value="AA-Vitamin_Transporters"/>
</dbReference>
<evidence type="ECO:0000256" key="6">
    <source>
        <dbReference type="ARBA" id="ARBA00023136"/>
    </source>
</evidence>
<dbReference type="Proteomes" id="UP000530514">
    <property type="component" value="Unassembled WGS sequence"/>
</dbReference>
<accession>A0A7W1X7K5</accession>
<evidence type="ECO:0000256" key="1">
    <source>
        <dbReference type="ARBA" id="ARBA00004651"/>
    </source>
</evidence>
<dbReference type="InterPro" id="IPR037185">
    <property type="entry name" value="EmrE-like"/>
</dbReference>
<evidence type="ECO:0000256" key="3">
    <source>
        <dbReference type="ARBA" id="ARBA00022475"/>
    </source>
</evidence>
<evidence type="ECO:0000313" key="10">
    <source>
        <dbReference type="Proteomes" id="UP000530514"/>
    </source>
</evidence>
<keyword evidence="4 7" id="KW-0812">Transmembrane</keyword>
<feature type="domain" description="EamA" evidence="8">
    <location>
        <begin position="158"/>
        <end position="294"/>
    </location>
</feature>
<dbReference type="AlphaFoldDB" id="A0A7W1X7K5"/>
<feature type="transmembrane region" description="Helical" evidence="7">
    <location>
        <begin position="9"/>
        <end position="29"/>
    </location>
</feature>
<gene>
    <name evidence="9" type="ORF">H1164_01410</name>
</gene>
<dbReference type="PANTHER" id="PTHR32322:SF18">
    <property type="entry name" value="S-ADENOSYLMETHIONINE_S-ADENOSYLHOMOCYSTEINE TRANSPORTER"/>
    <property type="match status" value="1"/>
</dbReference>
<feature type="domain" description="EamA" evidence="8">
    <location>
        <begin position="7"/>
        <end position="145"/>
    </location>
</feature>
<comment type="caution">
    <text evidence="9">The sequence shown here is derived from an EMBL/GenBank/DDBJ whole genome shotgun (WGS) entry which is preliminary data.</text>
</comment>
<dbReference type="EMBL" id="JACEIP010000002">
    <property type="protein sequence ID" value="MBA4541563.1"/>
    <property type="molecule type" value="Genomic_DNA"/>
</dbReference>
<reference evidence="9 10" key="1">
    <citation type="submission" date="2020-07" db="EMBL/GenBank/DDBJ databases">
        <authorList>
            <person name="Feng H."/>
        </authorList>
    </citation>
    <scope>NUCLEOTIDE SEQUENCE [LARGE SCALE GENOMIC DNA]</scope>
    <source>
        <strain evidence="10">s-11</strain>
    </source>
</reference>
<sequence>MLRKRLKGIAMVIVGGSLWGISGTVAQVLFQRYGFQAGGLVTIRLLCAGILLLFWAGMKKQGIWAVWKDPRTGLKILIFGLIGMLGVQYSYYASIQSGNAATATLLQYLGPVFITVYMALKIRQLPGKNDIVALVLAMLGTFLLVTNGSLKGLTVPLPAVLWGLVSALTAAFYTVYPGRLISRFGSVVIVGWGMLVGGIGMGLVNLNAPGRIKADMMTPHVLALVGFVVIFGTLLSFYLYLDSLRYLSPDEVGILGSAEPLSAAVMSVFCFHHIPGAFELAGGLCIISTVAILSRKKEEKVVPMDQKTVV</sequence>
<dbReference type="Pfam" id="PF00892">
    <property type="entry name" value="EamA"/>
    <property type="match status" value="2"/>
</dbReference>
<dbReference type="OrthoDB" id="9810818at2"/>
<feature type="transmembrane region" description="Helical" evidence="7">
    <location>
        <begin position="187"/>
        <end position="208"/>
    </location>
</feature>
<evidence type="ECO:0000256" key="7">
    <source>
        <dbReference type="SAM" id="Phobius"/>
    </source>
</evidence>
<dbReference type="PANTHER" id="PTHR32322">
    <property type="entry name" value="INNER MEMBRANE TRANSPORTER"/>
    <property type="match status" value="1"/>
</dbReference>
<organism evidence="9 10">
    <name type="scientific">Thermoactinomyces daqus</name>
    <dbReference type="NCBI Taxonomy" id="1329516"/>
    <lineage>
        <taxon>Bacteria</taxon>
        <taxon>Bacillati</taxon>
        <taxon>Bacillota</taxon>
        <taxon>Bacilli</taxon>
        <taxon>Bacillales</taxon>
        <taxon>Thermoactinomycetaceae</taxon>
        <taxon>Thermoactinomyces</taxon>
    </lineage>
</organism>
<keyword evidence="6 7" id="KW-0472">Membrane</keyword>
<proteinExistence type="inferred from homology"/>
<feature type="transmembrane region" description="Helical" evidence="7">
    <location>
        <begin position="156"/>
        <end position="175"/>
    </location>
</feature>
<dbReference type="InterPro" id="IPR000620">
    <property type="entry name" value="EamA_dom"/>
</dbReference>
<evidence type="ECO:0000256" key="2">
    <source>
        <dbReference type="ARBA" id="ARBA00007362"/>
    </source>
</evidence>
<keyword evidence="5 7" id="KW-1133">Transmembrane helix</keyword>
<feature type="transmembrane region" description="Helical" evidence="7">
    <location>
        <begin position="100"/>
        <end position="119"/>
    </location>
</feature>
<dbReference type="GO" id="GO:0005886">
    <property type="term" value="C:plasma membrane"/>
    <property type="evidence" value="ECO:0007669"/>
    <property type="project" value="UniProtKB-SubCell"/>
</dbReference>
<comment type="similarity">
    <text evidence="2">Belongs to the EamA transporter family.</text>
</comment>
<protein>
    <submittedName>
        <fullName evidence="9">EamA family transporter</fullName>
    </submittedName>
</protein>